<dbReference type="InterPro" id="IPR029009">
    <property type="entry name" value="ASB_dom_sf"/>
</dbReference>
<evidence type="ECO:0000256" key="4">
    <source>
        <dbReference type="ARBA" id="ARBA00021582"/>
    </source>
</evidence>
<comment type="function">
    <text evidence="1">Catalyzes the reversible oxidation of 3-phospho-D-glycerate to 3-phosphonooxypyruvate, the first step of the phosphorylated L-serine biosynthesis pathway. Also catalyzes the reversible oxidation of 2-hydroxyglutarate to 2-oxoglutarate.</text>
</comment>
<keyword evidence="9" id="KW-0718">Serine biosynthesis</keyword>
<evidence type="ECO:0000259" key="10">
    <source>
        <dbReference type="PROSITE" id="PS51671"/>
    </source>
</evidence>
<comment type="similarity">
    <text evidence="3 9">Belongs to the D-isomer specific 2-hydroxyacid dehydrogenase family.</text>
</comment>
<comment type="catalytic activity">
    <reaction evidence="7">
        <text>(R)-2-hydroxyglutarate + NAD(+) = 2-oxoglutarate + NADH + H(+)</text>
        <dbReference type="Rhea" id="RHEA:49612"/>
        <dbReference type="ChEBI" id="CHEBI:15378"/>
        <dbReference type="ChEBI" id="CHEBI:15801"/>
        <dbReference type="ChEBI" id="CHEBI:16810"/>
        <dbReference type="ChEBI" id="CHEBI:57540"/>
        <dbReference type="ChEBI" id="CHEBI:57945"/>
        <dbReference type="EC" id="1.1.1.399"/>
    </reaction>
</comment>
<accession>A0A6L8WCK9</accession>
<dbReference type="Gene3D" id="3.30.70.260">
    <property type="match status" value="1"/>
</dbReference>
<evidence type="ECO:0000256" key="3">
    <source>
        <dbReference type="ARBA" id="ARBA00005854"/>
    </source>
</evidence>
<dbReference type="InterPro" id="IPR029753">
    <property type="entry name" value="D-isomer_DH_CS"/>
</dbReference>
<dbReference type="FunFam" id="3.30.70.260:FF:000008">
    <property type="entry name" value="D-3-phosphoglycerate dehydrogenase, chloroplastic"/>
    <property type="match status" value="1"/>
</dbReference>
<dbReference type="Pfam" id="PF02826">
    <property type="entry name" value="2-Hacid_dh_C"/>
    <property type="match status" value="1"/>
</dbReference>
<sequence>MVKVLISDKMSPRAAEIFRDRGVEVDELTGMTPEELKACIGEYDGLAVRSATKATAEIIAAATNLKVIGRAGIGVDNVDIPAATAAGICVMNTPFGNAITTAEHAIAMMFSLSRHIPAANASTQDGKWEKSKFMGVELYGKTLGVIGCGNIGSIVADRAVGLKMKVVAYDPFLSPERAQELGVEKLELDDLFARADYISLHTPITDSTRNIINAKNIAKMKPGVRLINCARGGLVVEEDLKVALESGQVAGAALDVYAVEPAKENILFGLDNVVTTPHLGASTDEAQVNVAIQVAEQMSDYLLVGSVTNALNMPSVTAEEAPKLKPYMDLAAQLGGFAGQVTESGIKSVRIDYEGAAAGLNTKPLTSIIIQSLLAPLMDSINMVNAALVAKERGIDVTESYNDREEDYQTLIRLSITTEHQTRDISGTLFGDDRPRIVNIKGINMEAEIGPHMLYVTNKDKPGFIGALGSVLGDAGVNIATFHLGRHKGAGEAIALIEIDSELSAETLDTVRKLPHVDQVKPLNF</sequence>
<proteinExistence type="inferred from homology"/>
<dbReference type="InterPro" id="IPR045626">
    <property type="entry name" value="PGDH_ASB_dom"/>
</dbReference>
<keyword evidence="5 9" id="KW-0560">Oxidoreductase</keyword>
<evidence type="ECO:0000313" key="12">
    <source>
        <dbReference type="Proteomes" id="UP000476030"/>
    </source>
</evidence>
<evidence type="ECO:0000256" key="6">
    <source>
        <dbReference type="ARBA" id="ARBA00023027"/>
    </source>
</evidence>
<dbReference type="InterPro" id="IPR006139">
    <property type="entry name" value="D-isomer_2_OHA_DH_cat_dom"/>
</dbReference>
<dbReference type="EMBL" id="WTUW01000009">
    <property type="protein sequence ID" value="MZR32132.1"/>
    <property type="molecule type" value="Genomic_DNA"/>
</dbReference>
<dbReference type="Pfam" id="PF01842">
    <property type="entry name" value="ACT"/>
    <property type="match status" value="1"/>
</dbReference>
<dbReference type="FunFam" id="3.40.50.720:FF:000021">
    <property type="entry name" value="D-3-phosphoglycerate dehydrogenase"/>
    <property type="match status" value="1"/>
</dbReference>
<dbReference type="InterPro" id="IPR002912">
    <property type="entry name" value="ACT_dom"/>
</dbReference>
<dbReference type="SUPFAM" id="SSF143548">
    <property type="entry name" value="Serine metabolism enzymes domain"/>
    <property type="match status" value="1"/>
</dbReference>
<keyword evidence="9" id="KW-0028">Amino-acid biosynthesis</keyword>
<evidence type="ECO:0000256" key="1">
    <source>
        <dbReference type="ARBA" id="ARBA00003800"/>
    </source>
</evidence>
<evidence type="ECO:0000256" key="2">
    <source>
        <dbReference type="ARBA" id="ARBA00005216"/>
    </source>
</evidence>
<dbReference type="NCBIfam" id="TIGR01327">
    <property type="entry name" value="PGDH"/>
    <property type="match status" value="1"/>
</dbReference>
<dbReference type="InterPro" id="IPR006236">
    <property type="entry name" value="PGDH"/>
</dbReference>
<protein>
    <recommendedName>
        <fullName evidence="4 9">D-3-phosphoglycerate dehydrogenase</fullName>
        <ecNumber evidence="9">1.1.1.95</ecNumber>
    </recommendedName>
</protein>
<comment type="caution">
    <text evidence="11">The sequence shown here is derived from an EMBL/GenBank/DDBJ whole genome shotgun (WGS) entry which is preliminary data.</text>
</comment>
<dbReference type="InterPro" id="IPR029752">
    <property type="entry name" value="D-isomer_DH_CS1"/>
</dbReference>
<dbReference type="FunFam" id="3.30.1330.90:FF:000003">
    <property type="entry name" value="D-3-phosphoglycerate dehydrogenase"/>
    <property type="match status" value="1"/>
</dbReference>
<dbReference type="PROSITE" id="PS00065">
    <property type="entry name" value="D_2_HYDROXYACID_DH_1"/>
    <property type="match status" value="1"/>
</dbReference>
<dbReference type="PROSITE" id="PS00671">
    <property type="entry name" value="D_2_HYDROXYACID_DH_3"/>
    <property type="match status" value="1"/>
</dbReference>
<comment type="pathway">
    <text evidence="2 9">Amino-acid biosynthesis; L-serine biosynthesis; L-serine from 3-phospho-D-glycerate: step 1/3.</text>
</comment>
<dbReference type="SUPFAM" id="SSF55021">
    <property type="entry name" value="ACT-like"/>
    <property type="match status" value="1"/>
</dbReference>
<evidence type="ECO:0000256" key="9">
    <source>
        <dbReference type="RuleBase" id="RU363003"/>
    </source>
</evidence>
<reference evidence="11 12" key="1">
    <citation type="submission" date="2019-12" db="EMBL/GenBank/DDBJ databases">
        <title>Snethiella sp. nov. sp. isolated from sea sand.</title>
        <authorList>
            <person name="Kim J."/>
            <person name="Jeong S.E."/>
            <person name="Jung H.S."/>
            <person name="Jeon C.O."/>
        </authorList>
    </citation>
    <scope>NUCLEOTIDE SEQUENCE [LARGE SCALE GENOMIC DNA]</scope>
    <source>
        <strain evidence="11 12">DP05</strain>
    </source>
</reference>
<dbReference type="PANTHER" id="PTHR42938:SF47">
    <property type="entry name" value="HYDROXYPYRUVATE REDUCTASE"/>
    <property type="match status" value="1"/>
</dbReference>
<gene>
    <name evidence="11" type="ORF">GQE98_15950</name>
</gene>
<dbReference type="Gene3D" id="3.30.1330.90">
    <property type="entry name" value="D-3-phosphoglycerate dehydrogenase, domain 3"/>
    <property type="match status" value="1"/>
</dbReference>
<dbReference type="InterPro" id="IPR036291">
    <property type="entry name" value="NAD(P)-bd_dom_sf"/>
</dbReference>
<dbReference type="RefSeq" id="WP_161316702.1">
    <property type="nucleotide sequence ID" value="NZ_WTUW01000009.1"/>
</dbReference>
<dbReference type="Pfam" id="PF19304">
    <property type="entry name" value="PGDH_inter"/>
    <property type="match status" value="1"/>
</dbReference>
<dbReference type="InterPro" id="IPR006140">
    <property type="entry name" value="D-isomer_DH_NAD-bd"/>
</dbReference>
<dbReference type="Pfam" id="PF00389">
    <property type="entry name" value="2-Hacid_dh"/>
    <property type="match status" value="1"/>
</dbReference>
<comment type="catalytic activity">
    <reaction evidence="8 9">
        <text>(2R)-3-phosphoglycerate + NAD(+) = 3-phosphooxypyruvate + NADH + H(+)</text>
        <dbReference type="Rhea" id="RHEA:12641"/>
        <dbReference type="ChEBI" id="CHEBI:15378"/>
        <dbReference type="ChEBI" id="CHEBI:18110"/>
        <dbReference type="ChEBI" id="CHEBI:57540"/>
        <dbReference type="ChEBI" id="CHEBI:57945"/>
        <dbReference type="ChEBI" id="CHEBI:58272"/>
        <dbReference type="EC" id="1.1.1.95"/>
    </reaction>
</comment>
<evidence type="ECO:0000313" key="11">
    <source>
        <dbReference type="EMBL" id="MZR32132.1"/>
    </source>
</evidence>
<dbReference type="CDD" id="cd04902">
    <property type="entry name" value="ACT_3PGDH-xct"/>
    <property type="match status" value="1"/>
</dbReference>
<evidence type="ECO:0000256" key="8">
    <source>
        <dbReference type="ARBA" id="ARBA00048731"/>
    </source>
</evidence>
<dbReference type="SUPFAM" id="SSF51735">
    <property type="entry name" value="NAD(P)-binding Rossmann-fold domains"/>
    <property type="match status" value="1"/>
</dbReference>
<evidence type="ECO:0000256" key="7">
    <source>
        <dbReference type="ARBA" id="ARBA00048126"/>
    </source>
</evidence>
<organism evidence="11 12">
    <name type="scientific">Sneathiella litorea</name>
    <dbReference type="NCBI Taxonomy" id="2606216"/>
    <lineage>
        <taxon>Bacteria</taxon>
        <taxon>Pseudomonadati</taxon>
        <taxon>Pseudomonadota</taxon>
        <taxon>Alphaproteobacteria</taxon>
        <taxon>Sneathiellales</taxon>
        <taxon>Sneathiellaceae</taxon>
        <taxon>Sneathiella</taxon>
    </lineage>
</organism>
<dbReference type="InterPro" id="IPR045865">
    <property type="entry name" value="ACT-like_dom_sf"/>
</dbReference>
<name>A0A6L8WCK9_9PROT</name>
<dbReference type="CDD" id="cd12173">
    <property type="entry name" value="PGDH_4"/>
    <property type="match status" value="1"/>
</dbReference>
<feature type="domain" description="ACT" evidence="10">
    <location>
        <begin position="453"/>
        <end position="525"/>
    </location>
</feature>
<dbReference type="UniPathway" id="UPA00135">
    <property type="reaction ID" value="UER00196"/>
</dbReference>
<dbReference type="PANTHER" id="PTHR42938">
    <property type="entry name" value="FORMATE DEHYDROGENASE 1"/>
    <property type="match status" value="1"/>
</dbReference>
<dbReference type="Gene3D" id="3.40.50.720">
    <property type="entry name" value="NAD(P)-binding Rossmann-like Domain"/>
    <property type="match status" value="2"/>
</dbReference>
<evidence type="ECO:0000256" key="5">
    <source>
        <dbReference type="ARBA" id="ARBA00023002"/>
    </source>
</evidence>
<keyword evidence="6 9" id="KW-0520">NAD</keyword>
<dbReference type="SUPFAM" id="SSF52283">
    <property type="entry name" value="Formate/glycerate dehydrogenase catalytic domain-like"/>
    <property type="match status" value="1"/>
</dbReference>
<dbReference type="AlphaFoldDB" id="A0A6L8WCK9"/>
<dbReference type="GO" id="GO:0051287">
    <property type="term" value="F:NAD binding"/>
    <property type="evidence" value="ECO:0007669"/>
    <property type="project" value="UniProtKB-UniRule"/>
</dbReference>
<dbReference type="PROSITE" id="PS51671">
    <property type="entry name" value="ACT"/>
    <property type="match status" value="1"/>
</dbReference>
<keyword evidence="12" id="KW-1185">Reference proteome</keyword>
<dbReference type="GO" id="GO:0004617">
    <property type="term" value="F:phosphoglycerate dehydrogenase activity"/>
    <property type="evidence" value="ECO:0007669"/>
    <property type="project" value="UniProtKB-UniRule"/>
</dbReference>
<dbReference type="Proteomes" id="UP000476030">
    <property type="component" value="Unassembled WGS sequence"/>
</dbReference>
<dbReference type="EC" id="1.1.1.95" evidence="9"/>
<dbReference type="GO" id="GO:0006564">
    <property type="term" value="P:L-serine biosynthetic process"/>
    <property type="evidence" value="ECO:0007669"/>
    <property type="project" value="UniProtKB-UniRule"/>
</dbReference>